<proteinExistence type="predicted"/>
<accession>A0ACB7XI31</accession>
<keyword evidence="2" id="KW-1185">Reference proteome</keyword>
<dbReference type="EMBL" id="CM037160">
    <property type="protein sequence ID" value="KAH7840386.1"/>
    <property type="molecule type" value="Genomic_DNA"/>
</dbReference>
<sequence>MAKFNVVQKRRRAAIADRKRATKGEPFTGKLKVKPQPQSISGKRKRKLFKKWRRDQKEAVEKGLVTMEDVEMAVAEGTSTSKDANKHPSQFHVKKGLKLKVKQLKKKGKSKQKSQKTATETLVDAMID</sequence>
<dbReference type="Proteomes" id="UP000828048">
    <property type="component" value="Chromosome 10"/>
</dbReference>
<evidence type="ECO:0000313" key="2">
    <source>
        <dbReference type="Proteomes" id="UP000828048"/>
    </source>
</evidence>
<comment type="caution">
    <text evidence="1">The sequence shown here is derived from an EMBL/GenBank/DDBJ whole genome shotgun (WGS) entry which is preliminary data.</text>
</comment>
<gene>
    <name evidence="1" type="ORF">Vadar_016240</name>
</gene>
<organism evidence="1 2">
    <name type="scientific">Vaccinium darrowii</name>
    <dbReference type="NCBI Taxonomy" id="229202"/>
    <lineage>
        <taxon>Eukaryota</taxon>
        <taxon>Viridiplantae</taxon>
        <taxon>Streptophyta</taxon>
        <taxon>Embryophyta</taxon>
        <taxon>Tracheophyta</taxon>
        <taxon>Spermatophyta</taxon>
        <taxon>Magnoliopsida</taxon>
        <taxon>eudicotyledons</taxon>
        <taxon>Gunneridae</taxon>
        <taxon>Pentapetalae</taxon>
        <taxon>asterids</taxon>
        <taxon>Ericales</taxon>
        <taxon>Ericaceae</taxon>
        <taxon>Vaccinioideae</taxon>
        <taxon>Vaccinieae</taxon>
        <taxon>Vaccinium</taxon>
    </lineage>
</organism>
<reference evidence="1 2" key="1">
    <citation type="journal article" date="2021" name="Hortic Res">
        <title>High-quality reference genome and annotation aids understanding of berry development for evergreen blueberry (Vaccinium darrowii).</title>
        <authorList>
            <person name="Yu J."/>
            <person name="Hulse-Kemp A.M."/>
            <person name="Babiker E."/>
            <person name="Staton M."/>
        </authorList>
    </citation>
    <scope>NUCLEOTIDE SEQUENCE [LARGE SCALE GENOMIC DNA]</scope>
    <source>
        <strain evidence="2">cv. NJ 8807/NJ 8810</strain>
        <tissue evidence="1">Young leaf</tissue>
    </source>
</reference>
<protein>
    <submittedName>
        <fullName evidence="1">Uncharacterized protein</fullName>
    </submittedName>
</protein>
<name>A0ACB7XI31_9ERIC</name>
<evidence type="ECO:0000313" key="1">
    <source>
        <dbReference type="EMBL" id="KAH7840386.1"/>
    </source>
</evidence>